<comment type="caution">
    <text evidence="3">The sequence shown here is derived from an EMBL/GenBank/DDBJ whole genome shotgun (WGS) entry which is preliminary data.</text>
</comment>
<gene>
    <name evidence="3" type="ORF">PSU4_40210</name>
</gene>
<organism evidence="3 4">
    <name type="scientific">Pseudonocardia sulfidoxydans NBRC 16205</name>
    <dbReference type="NCBI Taxonomy" id="1223511"/>
    <lineage>
        <taxon>Bacteria</taxon>
        <taxon>Bacillati</taxon>
        <taxon>Actinomycetota</taxon>
        <taxon>Actinomycetes</taxon>
        <taxon>Pseudonocardiales</taxon>
        <taxon>Pseudonocardiaceae</taxon>
        <taxon>Pseudonocardia</taxon>
    </lineage>
</organism>
<feature type="compositionally biased region" description="Pro residues" evidence="1">
    <location>
        <begin position="1"/>
        <end position="10"/>
    </location>
</feature>
<dbReference type="InterPro" id="IPR042262">
    <property type="entry name" value="CN_hydtase_beta_C"/>
</dbReference>
<keyword evidence="4" id="KW-1185">Reference proteome</keyword>
<dbReference type="RefSeq" id="WP_147110582.1">
    <property type="nucleotide sequence ID" value="NZ_BJVJ01000045.1"/>
</dbReference>
<proteinExistence type="predicted"/>
<reference evidence="3 4" key="1">
    <citation type="submission" date="2019-07" db="EMBL/GenBank/DDBJ databases">
        <title>Whole genome shotgun sequence of Pseudonocardia sulfidoxydans NBRC 16205.</title>
        <authorList>
            <person name="Hosoyama A."/>
            <person name="Uohara A."/>
            <person name="Ohji S."/>
            <person name="Ichikawa N."/>
        </authorList>
    </citation>
    <scope>NUCLEOTIDE SEQUENCE [LARGE SCALE GENOMIC DNA]</scope>
    <source>
        <strain evidence="3 4">NBRC 16205</strain>
    </source>
</reference>
<dbReference type="AlphaFoldDB" id="A0A511DKY4"/>
<feature type="domain" description="Nitrile hydratase beta subunit-like N-terminal" evidence="2">
    <location>
        <begin position="27"/>
        <end position="106"/>
    </location>
</feature>
<dbReference type="Pfam" id="PF21006">
    <property type="entry name" value="NHase_beta_N"/>
    <property type="match status" value="1"/>
</dbReference>
<accession>A0A511DKY4</accession>
<feature type="compositionally biased region" description="Polar residues" evidence="1">
    <location>
        <begin position="17"/>
        <end position="27"/>
    </location>
</feature>
<dbReference type="InterPro" id="IPR049054">
    <property type="entry name" value="CN_hydtase_beta-like_N"/>
</dbReference>
<dbReference type="Proteomes" id="UP000321685">
    <property type="component" value="Unassembled WGS sequence"/>
</dbReference>
<dbReference type="OrthoDB" id="9811616at2"/>
<dbReference type="NCBIfam" id="TIGR03889">
    <property type="entry name" value="nitrile_acc"/>
    <property type="match status" value="1"/>
</dbReference>
<dbReference type="SUPFAM" id="SSF50090">
    <property type="entry name" value="Electron transport accessory proteins"/>
    <property type="match status" value="1"/>
</dbReference>
<dbReference type="EMBL" id="BJVJ01000045">
    <property type="protein sequence ID" value="GEL25067.1"/>
    <property type="molecule type" value="Genomic_DNA"/>
</dbReference>
<evidence type="ECO:0000313" key="4">
    <source>
        <dbReference type="Proteomes" id="UP000321685"/>
    </source>
</evidence>
<feature type="region of interest" description="Disordered" evidence="1">
    <location>
        <begin position="1"/>
        <end position="27"/>
    </location>
</feature>
<sequence>MTTTPAPEPVAAPVTTGSQLHPSCVTDRNQPTFDAEWQRRAFGLAVALSEFGHYPWEAFQKELISEIGAWENAPTDSRGRWEYYEHWVAALDKVVHRNGLLEPGYVNPEDREPDPSP</sequence>
<dbReference type="InterPro" id="IPR023808">
    <property type="entry name" value="Nitrile_Hydratase_acc_put"/>
</dbReference>
<name>A0A511DKY4_9PSEU</name>
<evidence type="ECO:0000256" key="1">
    <source>
        <dbReference type="SAM" id="MobiDB-lite"/>
    </source>
</evidence>
<dbReference type="InterPro" id="IPR008990">
    <property type="entry name" value="Elect_transpt_acc-like_dom_sf"/>
</dbReference>
<evidence type="ECO:0000259" key="2">
    <source>
        <dbReference type="Pfam" id="PF21006"/>
    </source>
</evidence>
<dbReference type="Gene3D" id="1.10.472.20">
    <property type="entry name" value="Nitrile hydratase, beta subunit"/>
    <property type="match status" value="1"/>
</dbReference>
<protein>
    <recommendedName>
        <fullName evidence="2">Nitrile hydratase beta subunit-like N-terminal domain-containing protein</fullName>
    </recommendedName>
</protein>
<evidence type="ECO:0000313" key="3">
    <source>
        <dbReference type="EMBL" id="GEL25067.1"/>
    </source>
</evidence>